<feature type="region of interest" description="Disordered" evidence="1">
    <location>
        <begin position="1"/>
        <end position="79"/>
    </location>
</feature>
<dbReference type="AlphaFoldDB" id="A0AAV4TMS2"/>
<protein>
    <submittedName>
        <fullName evidence="2">Uncharacterized protein</fullName>
    </submittedName>
</protein>
<evidence type="ECO:0000313" key="3">
    <source>
        <dbReference type="Proteomes" id="UP001054837"/>
    </source>
</evidence>
<reference evidence="2 3" key="1">
    <citation type="submission" date="2021-06" db="EMBL/GenBank/DDBJ databases">
        <title>Caerostris darwini draft genome.</title>
        <authorList>
            <person name="Kono N."/>
            <person name="Arakawa K."/>
        </authorList>
    </citation>
    <scope>NUCLEOTIDE SEQUENCE [LARGE SCALE GENOMIC DNA]</scope>
</reference>
<proteinExistence type="predicted"/>
<name>A0AAV4TMS2_9ARAC</name>
<gene>
    <name evidence="2" type="ORF">CDAR_311721</name>
</gene>
<accession>A0AAV4TMS2</accession>
<sequence length="79" mass="9234">MSVSQSTNSYKDTKLQQHESETTQFEKRPTQEMSPTDQTFFFPPPVIMGHQQLQEDPNIPPPQLEKEPQKTDEKTVRFI</sequence>
<dbReference type="EMBL" id="BPLQ01009764">
    <property type="protein sequence ID" value="GIY46449.1"/>
    <property type="molecule type" value="Genomic_DNA"/>
</dbReference>
<keyword evidence="3" id="KW-1185">Reference proteome</keyword>
<dbReference type="Proteomes" id="UP001054837">
    <property type="component" value="Unassembled WGS sequence"/>
</dbReference>
<feature type="compositionally biased region" description="Polar residues" evidence="1">
    <location>
        <begin position="1"/>
        <end position="10"/>
    </location>
</feature>
<evidence type="ECO:0000256" key="1">
    <source>
        <dbReference type="SAM" id="MobiDB-lite"/>
    </source>
</evidence>
<organism evidence="2 3">
    <name type="scientific">Caerostris darwini</name>
    <dbReference type="NCBI Taxonomy" id="1538125"/>
    <lineage>
        <taxon>Eukaryota</taxon>
        <taxon>Metazoa</taxon>
        <taxon>Ecdysozoa</taxon>
        <taxon>Arthropoda</taxon>
        <taxon>Chelicerata</taxon>
        <taxon>Arachnida</taxon>
        <taxon>Araneae</taxon>
        <taxon>Araneomorphae</taxon>
        <taxon>Entelegynae</taxon>
        <taxon>Araneoidea</taxon>
        <taxon>Araneidae</taxon>
        <taxon>Caerostris</taxon>
    </lineage>
</organism>
<feature type="compositionally biased region" description="Basic and acidic residues" evidence="1">
    <location>
        <begin position="64"/>
        <end position="79"/>
    </location>
</feature>
<feature type="compositionally biased region" description="Basic and acidic residues" evidence="1">
    <location>
        <begin position="11"/>
        <end position="30"/>
    </location>
</feature>
<comment type="caution">
    <text evidence="2">The sequence shown here is derived from an EMBL/GenBank/DDBJ whole genome shotgun (WGS) entry which is preliminary data.</text>
</comment>
<evidence type="ECO:0000313" key="2">
    <source>
        <dbReference type="EMBL" id="GIY46449.1"/>
    </source>
</evidence>